<gene>
    <name evidence="2" type="ORF">HPB52_013102</name>
</gene>
<dbReference type="Proteomes" id="UP000821837">
    <property type="component" value="Chromosome 3"/>
</dbReference>
<protein>
    <submittedName>
        <fullName evidence="2">Uncharacterized protein</fullName>
    </submittedName>
</protein>
<keyword evidence="3" id="KW-1185">Reference proteome</keyword>
<feature type="region of interest" description="Disordered" evidence="1">
    <location>
        <begin position="1"/>
        <end position="20"/>
    </location>
</feature>
<reference evidence="2" key="2">
    <citation type="submission" date="2021-09" db="EMBL/GenBank/DDBJ databases">
        <authorList>
            <person name="Jia N."/>
            <person name="Wang J."/>
            <person name="Shi W."/>
            <person name="Du L."/>
            <person name="Sun Y."/>
            <person name="Zhan W."/>
            <person name="Jiang J."/>
            <person name="Wang Q."/>
            <person name="Zhang B."/>
            <person name="Ji P."/>
            <person name="Sakyi L.B."/>
            <person name="Cui X."/>
            <person name="Yuan T."/>
            <person name="Jiang B."/>
            <person name="Yang W."/>
            <person name="Lam T.T.-Y."/>
            <person name="Chang Q."/>
            <person name="Ding S."/>
            <person name="Wang X."/>
            <person name="Zhu J."/>
            <person name="Ruan X."/>
            <person name="Zhao L."/>
            <person name="Wei J."/>
            <person name="Que T."/>
            <person name="Du C."/>
            <person name="Cheng J."/>
            <person name="Dai P."/>
            <person name="Han X."/>
            <person name="Huang E."/>
            <person name="Gao Y."/>
            <person name="Liu J."/>
            <person name="Shao H."/>
            <person name="Ye R."/>
            <person name="Li L."/>
            <person name="Wei W."/>
            <person name="Wang X."/>
            <person name="Wang C."/>
            <person name="Huo Q."/>
            <person name="Li W."/>
            <person name="Guo W."/>
            <person name="Chen H."/>
            <person name="Chen S."/>
            <person name="Zhou L."/>
            <person name="Zhou L."/>
            <person name="Ni X."/>
            <person name="Tian J."/>
            <person name="Zhou Y."/>
            <person name="Sheng Y."/>
            <person name="Liu T."/>
            <person name="Pan Y."/>
            <person name="Xia L."/>
            <person name="Li J."/>
            <person name="Zhao F."/>
            <person name="Cao W."/>
        </authorList>
    </citation>
    <scope>NUCLEOTIDE SEQUENCE</scope>
    <source>
        <strain evidence="2">Rsan-2018</strain>
        <tissue evidence="2">Larvae</tissue>
    </source>
</reference>
<accession>A0A9D4Q2D2</accession>
<dbReference type="EMBL" id="JABSTV010001249">
    <property type="protein sequence ID" value="KAH7961886.1"/>
    <property type="molecule type" value="Genomic_DNA"/>
</dbReference>
<evidence type="ECO:0000313" key="2">
    <source>
        <dbReference type="EMBL" id="KAH7961886.1"/>
    </source>
</evidence>
<organism evidence="2 3">
    <name type="scientific">Rhipicephalus sanguineus</name>
    <name type="common">Brown dog tick</name>
    <name type="synonym">Ixodes sanguineus</name>
    <dbReference type="NCBI Taxonomy" id="34632"/>
    <lineage>
        <taxon>Eukaryota</taxon>
        <taxon>Metazoa</taxon>
        <taxon>Ecdysozoa</taxon>
        <taxon>Arthropoda</taxon>
        <taxon>Chelicerata</taxon>
        <taxon>Arachnida</taxon>
        <taxon>Acari</taxon>
        <taxon>Parasitiformes</taxon>
        <taxon>Ixodida</taxon>
        <taxon>Ixodoidea</taxon>
        <taxon>Ixodidae</taxon>
        <taxon>Rhipicephalinae</taxon>
        <taxon>Rhipicephalus</taxon>
        <taxon>Rhipicephalus</taxon>
    </lineage>
</organism>
<proteinExistence type="predicted"/>
<evidence type="ECO:0000256" key="1">
    <source>
        <dbReference type="SAM" id="MobiDB-lite"/>
    </source>
</evidence>
<reference evidence="2" key="1">
    <citation type="journal article" date="2020" name="Cell">
        <title>Large-Scale Comparative Analyses of Tick Genomes Elucidate Their Genetic Diversity and Vector Capacities.</title>
        <authorList>
            <consortium name="Tick Genome and Microbiome Consortium (TIGMIC)"/>
            <person name="Jia N."/>
            <person name="Wang J."/>
            <person name="Shi W."/>
            <person name="Du L."/>
            <person name="Sun Y."/>
            <person name="Zhan W."/>
            <person name="Jiang J.F."/>
            <person name="Wang Q."/>
            <person name="Zhang B."/>
            <person name="Ji P."/>
            <person name="Bell-Sakyi L."/>
            <person name="Cui X.M."/>
            <person name="Yuan T.T."/>
            <person name="Jiang B.G."/>
            <person name="Yang W.F."/>
            <person name="Lam T.T."/>
            <person name="Chang Q.C."/>
            <person name="Ding S.J."/>
            <person name="Wang X.J."/>
            <person name="Zhu J.G."/>
            <person name="Ruan X.D."/>
            <person name="Zhao L."/>
            <person name="Wei J.T."/>
            <person name="Ye R.Z."/>
            <person name="Que T.C."/>
            <person name="Du C.H."/>
            <person name="Zhou Y.H."/>
            <person name="Cheng J.X."/>
            <person name="Dai P.F."/>
            <person name="Guo W.B."/>
            <person name="Han X.H."/>
            <person name="Huang E.J."/>
            <person name="Li L.F."/>
            <person name="Wei W."/>
            <person name="Gao Y.C."/>
            <person name="Liu J.Z."/>
            <person name="Shao H.Z."/>
            <person name="Wang X."/>
            <person name="Wang C.C."/>
            <person name="Yang T.C."/>
            <person name="Huo Q.B."/>
            <person name="Li W."/>
            <person name="Chen H.Y."/>
            <person name="Chen S.E."/>
            <person name="Zhou L.G."/>
            <person name="Ni X.B."/>
            <person name="Tian J.H."/>
            <person name="Sheng Y."/>
            <person name="Liu T."/>
            <person name="Pan Y.S."/>
            <person name="Xia L.Y."/>
            <person name="Li J."/>
            <person name="Zhao F."/>
            <person name="Cao W.C."/>
        </authorList>
    </citation>
    <scope>NUCLEOTIDE SEQUENCE</scope>
    <source>
        <strain evidence="2">Rsan-2018</strain>
    </source>
</reference>
<comment type="caution">
    <text evidence="2">The sequence shown here is derived from an EMBL/GenBank/DDBJ whole genome shotgun (WGS) entry which is preliminary data.</text>
</comment>
<dbReference type="VEuPathDB" id="VectorBase:RSAN_038327"/>
<evidence type="ECO:0000313" key="3">
    <source>
        <dbReference type="Proteomes" id="UP000821837"/>
    </source>
</evidence>
<name>A0A9D4Q2D2_RHISA</name>
<dbReference type="AlphaFoldDB" id="A0A9D4Q2D2"/>
<sequence>MSHRSVGNQNDGSWARENTNQVSTSSTMNSFVWLVVVLAAASAHRDFPVRPWTSSQLVRALGNGHVCETIPADARVNDTRRVTSDQWPDDAWWSWFELYGGRFTCSDKGIRKDGDCLFTSRDKSHAVCFLVFSGIRMRYSWRVAVRNPRRGDEPLALVEAGNVTASAKSAEASLQVEKHSDGRFHIAALDLGRVKIRKLVFKNSTVNWNGKKIDTRDSLFRDPIRHALSDLAHAFINGPLLDQLKKAFDDAREHP</sequence>